<keyword evidence="6 7" id="KW-0460">Magnesium</keyword>
<feature type="binding site" evidence="7">
    <location>
        <position position="88"/>
    </location>
    <ligand>
        <name>Mg(2+)</name>
        <dbReference type="ChEBI" id="CHEBI:18420"/>
        <label>1</label>
        <note>catalytic</note>
    </ligand>
</feature>
<dbReference type="CDD" id="cd01639">
    <property type="entry name" value="IMPase"/>
    <property type="match status" value="1"/>
</dbReference>
<comment type="catalytic activity">
    <reaction evidence="1 8">
        <text>a myo-inositol phosphate + H2O = myo-inositol + phosphate</text>
        <dbReference type="Rhea" id="RHEA:24056"/>
        <dbReference type="ChEBI" id="CHEBI:15377"/>
        <dbReference type="ChEBI" id="CHEBI:17268"/>
        <dbReference type="ChEBI" id="CHEBI:43474"/>
        <dbReference type="ChEBI" id="CHEBI:84139"/>
        <dbReference type="EC" id="3.1.3.25"/>
    </reaction>
</comment>
<dbReference type="Pfam" id="PF00459">
    <property type="entry name" value="Inositol_P"/>
    <property type="match status" value="1"/>
</dbReference>
<dbReference type="Proteomes" id="UP001142055">
    <property type="component" value="Chromosome 1"/>
</dbReference>
<dbReference type="PANTHER" id="PTHR20854:SF4">
    <property type="entry name" value="INOSITOL-1-MONOPHOSPHATASE-RELATED"/>
    <property type="match status" value="1"/>
</dbReference>
<reference evidence="9" key="1">
    <citation type="submission" date="2022-12" db="EMBL/GenBank/DDBJ databases">
        <title>Genome assemblies of Blomia tropicalis.</title>
        <authorList>
            <person name="Cui Y."/>
        </authorList>
    </citation>
    <scope>NUCLEOTIDE SEQUENCE</scope>
    <source>
        <tissue evidence="9">Adult mites</tissue>
    </source>
</reference>
<evidence type="ECO:0000256" key="7">
    <source>
        <dbReference type="PIRSR" id="PIRSR600760-2"/>
    </source>
</evidence>
<gene>
    <name evidence="9" type="ORF">RDWZM_001845</name>
</gene>
<dbReference type="GO" id="GO:0006020">
    <property type="term" value="P:inositol metabolic process"/>
    <property type="evidence" value="ECO:0007669"/>
    <property type="project" value="TreeGrafter"/>
</dbReference>
<dbReference type="EC" id="3.1.3.25" evidence="8"/>
<dbReference type="Gene3D" id="3.40.190.80">
    <property type="match status" value="1"/>
</dbReference>
<dbReference type="PROSITE" id="PS00629">
    <property type="entry name" value="IMP_1"/>
    <property type="match status" value="1"/>
</dbReference>
<dbReference type="AlphaFoldDB" id="A0A9Q0RR48"/>
<sequence length="266" mass="29834">MDRLEEFKQFAIELAQKGGEMMLEANSKQLGVDTKQHRTDFVTIYDRAIEKYIFDSLKERYPNHRFIGEESAGANNRLESNDPTWIVDPIDGTSNFVHGYPLCCVSIALAIDRQMVVGVTNAPFLKKMYTAVKGGGSYCNGEPIYVSRNVRRIEDAMILLEANYDPRDSDSRRHVFDSLLWKCQSVRHIGSACVCMAMIAEGVAEIFLHHNLCIWDMAAGYVLITEAGGQVCQYNGKPFDPHSGSCMGAANDELIRLTEEVTKNGY</sequence>
<dbReference type="FunFam" id="3.30.540.10:FF:000004">
    <property type="entry name" value="Inositol-1-monophosphatase"/>
    <property type="match status" value="1"/>
</dbReference>
<evidence type="ECO:0000256" key="3">
    <source>
        <dbReference type="ARBA" id="ARBA00009759"/>
    </source>
</evidence>
<keyword evidence="4 7" id="KW-0479">Metal-binding</keyword>
<dbReference type="InterPro" id="IPR020550">
    <property type="entry name" value="Inositol_monophosphatase_CS"/>
</dbReference>
<dbReference type="EMBL" id="JAPWDV010000001">
    <property type="protein sequence ID" value="KAJ6223300.1"/>
    <property type="molecule type" value="Genomic_DNA"/>
</dbReference>
<comment type="cofactor">
    <cofactor evidence="2 7 8">
        <name>Mg(2+)</name>
        <dbReference type="ChEBI" id="CHEBI:18420"/>
    </cofactor>
</comment>
<evidence type="ECO:0000256" key="8">
    <source>
        <dbReference type="RuleBase" id="RU364068"/>
    </source>
</evidence>
<evidence type="ECO:0000256" key="5">
    <source>
        <dbReference type="ARBA" id="ARBA00022801"/>
    </source>
</evidence>
<dbReference type="InterPro" id="IPR000760">
    <property type="entry name" value="Inositol_monophosphatase-like"/>
</dbReference>
<dbReference type="InterPro" id="IPR033942">
    <property type="entry name" value="IMPase"/>
</dbReference>
<dbReference type="SUPFAM" id="SSF56655">
    <property type="entry name" value="Carbohydrate phosphatase"/>
    <property type="match status" value="1"/>
</dbReference>
<feature type="binding site" evidence="7">
    <location>
        <position position="90"/>
    </location>
    <ligand>
        <name>Mg(2+)</name>
        <dbReference type="ChEBI" id="CHEBI:18420"/>
        <label>2</label>
    </ligand>
</feature>
<dbReference type="GO" id="GO:0007165">
    <property type="term" value="P:signal transduction"/>
    <property type="evidence" value="ECO:0007669"/>
    <property type="project" value="TreeGrafter"/>
</dbReference>
<comment type="pathway">
    <text evidence="8">Polyol metabolism; myo-inositol biosynthesis; myo-inositol from D-glucose 6-phosphate: step 2/2.</text>
</comment>
<dbReference type="InterPro" id="IPR020583">
    <property type="entry name" value="Inositol_monoP_metal-BS"/>
</dbReference>
<dbReference type="PANTHER" id="PTHR20854">
    <property type="entry name" value="INOSITOL MONOPHOSPHATASE"/>
    <property type="match status" value="1"/>
</dbReference>
<organism evidence="9 10">
    <name type="scientific">Blomia tropicalis</name>
    <name type="common">Mite</name>
    <dbReference type="NCBI Taxonomy" id="40697"/>
    <lineage>
        <taxon>Eukaryota</taxon>
        <taxon>Metazoa</taxon>
        <taxon>Ecdysozoa</taxon>
        <taxon>Arthropoda</taxon>
        <taxon>Chelicerata</taxon>
        <taxon>Arachnida</taxon>
        <taxon>Acari</taxon>
        <taxon>Acariformes</taxon>
        <taxon>Sarcoptiformes</taxon>
        <taxon>Astigmata</taxon>
        <taxon>Glycyphagoidea</taxon>
        <taxon>Echimyopodidae</taxon>
        <taxon>Blomia</taxon>
    </lineage>
</organism>
<dbReference type="PROSITE" id="PS00630">
    <property type="entry name" value="IMP_2"/>
    <property type="match status" value="1"/>
</dbReference>
<evidence type="ECO:0000313" key="9">
    <source>
        <dbReference type="EMBL" id="KAJ6223300.1"/>
    </source>
</evidence>
<dbReference type="OMA" id="EDFLMEQ"/>
<keyword evidence="10" id="KW-1185">Reference proteome</keyword>
<accession>A0A9Q0RR48</accession>
<feature type="binding site" evidence="7">
    <location>
        <position position="91"/>
    </location>
    <ligand>
        <name>Mg(2+)</name>
        <dbReference type="ChEBI" id="CHEBI:18420"/>
        <label>1</label>
        <note>catalytic</note>
    </ligand>
</feature>
<dbReference type="GO" id="GO:0046854">
    <property type="term" value="P:phosphatidylinositol phosphate biosynthetic process"/>
    <property type="evidence" value="ECO:0007669"/>
    <property type="project" value="InterPro"/>
</dbReference>
<keyword evidence="5 8" id="KW-0378">Hydrolase</keyword>
<evidence type="ECO:0000256" key="6">
    <source>
        <dbReference type="ARBA" id="ARBA00022842"/>
    </source>
</evidence>
<evidence type="ECO:0000256" key="2">
    <source>
        <dbReference type="ARBA" id="ARBA00001946"/>
    </source>
</evidence>
<dbReference type="Gene3D" id="3.30.540.10">
    <property type="entry name" value="Fructose-1,6-Bisphosphatase, subunit A, domain 1"/>
    <property type="match status" value="1"/>
</dbReference>
<comment type="similarity">
    <text evidence="3 8">Belongs to the inositol monophosphatase superfamily.</text>
</comment>
<evidence type="ECO:0000313" key="10">
    <source>
        <dbReference type="Proteomes" id="UP001142055"/>
    </source>
</evidence>
<dbReference type="GO" id="GO:0046872">
    <property type="term" value="F:metal ion binding"/>
    <property type="evidence" value="ECO:0007669"/>
    <property type="project" value="UniProtKB-KW"/>
</dbReference>
<evidence type="ECO:0000256" key="4">
    <source>
        <dbReference type="ARBA" id="ARBA00022723"/>
    </source>
</evidence>
<feature type="binding site" evidence="7">
    <location>
        <position position="216"/>
    </location>
    <ligand>
        <name>Mg(2+)</name>
        <dbReference type="ChEBI" id="CHEBI:18420"/>
        <label>1</label>
        <note>catalytic</note>
    </ligand>
</feature>
<name>A0A9Q0RR48_BLOTA</name>
<proteinExistence type="inferred from homology"/>
<protein>
    <recommendedName>
        <fullName evidence="8">Inositol-1-monophosphatase</fullName>
        <ecNumber evidence="8">3.1.3.25</ecNumber>
    </recommendedName>
</protein>
<dbReference type="GO" id="GO:0008934">
    <property type="term" value="F:inositol monophosphate 1-phosphatase activity"/>
    <property type="evidence" value="ECO:0007669"/>
    <property type="project" value="InterPro"/>
</dbReference>
<dbReference type="PRINTS" id="PR00377">
    <property type="entry name" value="IMPHPHTASES"/>
</dbReference>
<evidence type="ECO:0000256" key="1">
    <source>
        <dbReference type="ARBA" id="ARBA00001033"/>
    </source>
</evidence>
<feature type="binding site" evidence="7">
    <location>
        <position position="69"/>
    </location>
    <ligand>
        <name>Mg(2+)</name>
        <dbReference type="ChEBI" id="CHEBI:18420"/>
        <label>1</label>
        <note>catalytic</note>
    </ligand>
</feature>
<comment type="caution">
    <text evidence="9">The sequence shown here is derived from an EMBL/GenBank/DDBJ whole genome shotgun (WGS) entry which is preliminary data.</text>
</comment>